<accession>A0ABT4DUM4</accession>
<evidence type="ECO:0000313" key="1">
    <source>
        <dbReference type="EMBL" id="MCY9519706.1"/>
    </source>
</evidence>
<sequence length="131" mass="15422">MWIEPKLDWGPMDFYNFDDLNRVENNTIEIAALIALFGFPPALQTETGRTMQRIEFADSLNRIESNIDRLRQRYKPAGWLPNKVDWKANDPFDHKDATRLEKNLALLHFYYRGNVDNFRYCGAYTCGEEVI</sequence>
<keyword evidence="2" id="KW-1185">Reference proteome</keyword>
<name>A0ABT4DUM4_9BACL</name>
<dbReference type="Proteomes" id="UP001207626">
    <property type="component" value="Unassembled WGS sequence"/>
</dbReference>
<evidence type="ECO:0000313" key="2">
    <source>
        <dbReference type="Proteomes" id="UP001207626"/>
    </source>
</evidence>
<comment type="caution">
    <text evidence="1">The sequence shown here is derived from an EMBL/GenBank/DDBJ whole genome shotgun (WGS) entry which is preliminary data.</text>
</comment>
<gene>
    <name evidence="1" type="ORF">M5X09_08435</name>
</gene>
<reference evidence="1 2" key="1">
    <citation type="submission" date="2022-05" db="EMBL/GenBank/DDBJ databases">
        <title>Genome Sequencing of Bee-Associated Microbes.</title>
        <authorList>
            <person name="Dunlap C."/>
        </authorList>
    </citation>
    <scope>NUCLEOTIDE SEQUENCE [LARGE SCALE GENOMIC DNA]</scope>
    <source>
        <strain evidence="1 2">NRRL NRS-1438</strain>
    </source>
</reference>
<proteinExistence type="predicted"/>
<dbReference type="EMBL" id="JAMDLW010000009">
    <property type="protein sequence ID" value="MCY9519706.1"/>
    <property type="molecule type" value="Genomic_DNA"/>
</dbReference>
<organism evidence="1 2">
    <name type="scientific">Paenibacillus apiarius</name>
    <dbReference type="NCBI Taxonomy" id="46240"/>
    <lineage>
        <taxon>Bacteria</taxon>
        <taxon>Bacillati</taxon>
        <taxon>Bacillota</taxon>
        <taxon>Bacilli</taxon>
        <taxon>Bacillales</taxon>
        <taxon>Paenibacillaceae</taxon>
        <taxon>Paenibacillus</taxon>
    </lineage>
</organism>
<dbReference type="RefSeq" id="WP_268601134.1">
    <property type="nucleotide sequence ID" value="NZ_JAMDLV010000006.1"/>
</dbReference>
<protein>
    <submittedName>
        <fullName evidence="1">Uncharacterized protein</fullName>
    </submittedName>
</protein>